<keyword evidence="3 6" id="KW-0645">Protease</keyword>
<keyword evidence="6" id="KW-0720">Serine protease</keyword>
<dbReference type="InterPro" id="IPR019500">
    <property type="entry name" value="Pep_S46"/>
</dbReference>
<evidence type="ECO:0000256" key="6">
    <source>
        <dbReference type="RuleBase" id="RU366067"/>
    </source>
</evidence>
<dbReference type="InterPro" id="IPR009003">
    <property type="entry name" value="Peptidase_S1_PA"/>
</dbReference>
<evidence type="ECO:0000313" key="7">
    <source>
        <dbReference type="EMBL" id="AXI99760.1"/>
    </source>
</evidence>
<dbReference type="SUPFAM" id="SSF50494">
    <property type="entry name" value="Trypsin-like serine proteases"/>
    <property type="match status" value="1"/>
</dbReference>
<protein>
    <recommendedName>
        <fullName evidence="6">Dipeptidyl-peptidase</fullName>
        <ecNumber evidence="6">3.4.14.-</ecNumber>
    </recommendedName>
</protein>
<keyword evidence="2 6" id="KW-0031">Aminopeptidase</keyword>
<dbReference type="GO" id="GO:0006508">
    <property type="term" value="P:proteolysis"/>
    <property type="evidence" value="ECO:0007669"/>
    <property type="project" value="UniProtKB-KW"/>
</dbReference>
<comment type="function">
    <text evidence="6">Catalyzes the removal of dipeptides from the N-terminus of oligopeptides.</text>
</comment>
<evidence type="ECO:0000256" key="2">
    <source>
        <dbReference type="ARBA" id="ARBA00022438"/>
    </source>
</evidence>
<evidence type="ECO:0000256" key="5">
    <source>
        <dbReference type="ARBA" id="ARBA00022801"/>
    </source>
</evidence>
<dbReference type="PANTHER" id="PTHR38469:SF1">
    <property type="entry name" value="PERIPLASMIC PEPTIDASE SUBFAMILY S1B"/>
    <property type="match status" value="1"/>
</dbReference>
<sequence length="754" mass="84709">MPYLGAFQFLFTKLSFYMYQIIQLKPLLAALSLLLLFSCAAPQQAADDAAAPANESGTAAQTAAEPETEIISLLPTFEPVPSSILDNGRMWTFEHAPVEYFAETYNFDPDDAWFERARLGALRLPGCSASFISPNGLVMTNHHCVRDQITQIGREGERTLDDGFYAVTLSDERMIEDYYLDQLIDIRDLTDLILDEVDSAPIEQQAQVRSQVIQRVQAELSAEFDESENIVVQVVSLFNGGRYSAYFFRRYFDIRMVMAPELQIGYYGGDADNFTYPRYNLDMTFMRVYEDDAPLQTPFFFPFAIEGVRSGDGVFVIGNPGSTTRLNTVAQLTYAGQFQLDIIHRFLFHTLNSLDAIFELDPDTDEAQQLRNTIFSLRNAEKLYGGQVLAHRDPFLMGRRTDNENNFVAALRDNEALAAEYIPIIERIAEIQEQKAGLAPYPYIMSIGMQPNSALSSALLQRALVAYRLVHQDLSTEARTQALAGLTAIQDRDPAHERLLIENHLRYLADLLGDDSPYMRRILNGHDKAEVAAALVQNSAFATQEQTEAFAETAFREWSDPGLDYFNAFGSRLYENTLMFQLLSQEENQLETRLGRGWFAVYGTSIPPDATFSPRIADGVVAGYEYNGTIAPAYTTFYGMYDRHHSHNTDPQWALPERWATPTPSLDLSTPLNFVSTNDIIGGNSGSPVVNTRLEIVGLAFDGNVESMGSSTLILDDRSARAVSVDSRGMLEALRHVYRADRLVREIEDARHQR</sequence>
<dbReference type="GO" id="GO:0008239">
    <property type="term" value="F:dipeptidyl-peptidase activity"/>
    <property type="evidence" value="ECO:0007669"/>
    <property type="project" value="UniProtKB-UniRule"/>
</dbReference>
<keyword evidence="5 6" id="KW-0378">Hydrolase</keyword>
<dbReference type="GO" id="GO:0043171">
    <property type="term" value="P:peptide catabolic process"/>
    <property type="evidence" value="ECO:0007669"/>
    <property type="project" value="UniProtKB-UniRule"/>
</dbReference>
<feature type="signal peptide" evidence="6">
    <location>
        <begin position="1"/>
        <end position="45"/>
    </location>
</feature>
<evidence type="ECO:0000256" key="3">
    <source>
        <dbReference type="ARBA" id="ARBA00022670"/>
    </source>
</evidence>
<dbReference type="Gene3D" id="2.40.10.10">
    <property type="entry name" value="Trypsin-like serine proteases"/>
    <property type="match status" value="1"/>
</dbReference>
<accession>A0A345UH09</accession>
<keyword evidence="8" id="KW-1185">Reference proteome</keyword>
<evidence type="ECO:0000256" key="4">
    <source>
        <dbReference type="ARBA" id="ARBA00022729"/>
    </source>
</evidence>
<dbReference type="OrthoDB" id="9805367at2"/>
<feature type="chain" id="PRO_5023160371" description="Dipeptidyl-peptidase" evidence="6">
    <location>
        <begin position="46"/>
        <end position="754"/>
    </location>
</feature>
<dbReference type="KEGG" id="cprv:CYPRO_0475"/>
<reference evidence="7 8" key="1">
    <citation type="submission" date="2018-03" db="EMBL/GenBank/DDBJ databases">
        <title>Phenotypic and genomic properties of Cyclonatronum proteinivorum gen. nov., sp. nov., a haloalkaliphilic bacteroidete from soda lakes possessing Na+-translocating rhodopsin.</title>
        <authorList>
            <person name="Toshchakov S.V."/>
            <person name="Korzhenkov A."/>
            <person name="Samarov N.I."/>
            <person name="Kublanov I.V."/>
            <person name="Muntyan M.S."/>
            <person name="Sorokin D.Y."/>
        </authorList>
    </citation>
    <scope>NUCLEOTIDE SEQUENCE [LARGE SCALE GENOMIC DNA]</scope>
    <source>
        <strain evidence="7 8">Omega</strain>
    </source>
</reference>
<evidence type="ECO:0000256" key="1">
    <source>
        <dbReference type="ARBA" id="ARBA00010491"/>
    </source>
</evidence>
<evidence type="ECO:0000313" key="8">
    <source>
        <dbReference type="Proteomes" id="UP000254808"/>
    </source>
</evidence>
<dbReference type="GO" id="GO:0070009">
    <property type="term" value="F:serine-type aminopeptidase activity"/>
    <property type="evidence" value="ECO:0007669"/>
    <property type="project" value="UniProtKB-UniRule"/>
</dbReference>
<dbReference type="InterPro" id="IPR043504">
    <property type="entry name" value="Peptidase_S1_PA_chymotrypsin"/>
</dbReference>
<dbReference type="PANTHER" id="PTHR38469">
    <property type="entry name" value="PERIPLASMIC PEPTIDASE SUBFAMILY S1B"/>
    <property type="match status" value="1"/>
</dbReference>
<comment type="similarity">
    <text evidence="1 6">Belongs to the peptidase S46 family.</text>
</comment>
<gene>
    <name evidence="7" type="ORF">CYPRO_0475</name>
</gene>
<name>A0A345UH09_9BACT</name>
<dbReference type="AlphaFoldDB" id="A0A345UH09"/>
<keyword evidence="4 6" id="KW-0732">Signal</keyword>
<dbReference type="Proteomes" id="UP000254808">
    <property type="component" value="Chromosome"/>
</dbReference>
<dbReference type="Pfam" id="PF10459">
    <property type="entry name" value="Peptidase_S46"/>
    <property type="match status" value="1"/>
</dbReference>
<dbReference type="EMBL" id="CP027806">
    <property type="protein sequence ID" value="AXI99760.1"/>
    <property type="molecule type" value="Genomic_DNA"/>
</dbReference>
<organism evidence="7 8">
    <name type="scientific">Cyclonatronum proteinivorum</name>
    <dbReference type="NCBI Taxonomy" id="1457365"/>
    <lineage>
        <taxon>Bacteria</taxon>
        <taxon>Pseudomonadati</taxon>
        <taxon>Balneolota</taxon>
        <taxon>Balneolia</taxon>
        <taxon>Balneolales</taxon>
        <taxon>Cyclonatronaceae</taxon>
        <taxon>Cyclonatronum</taxon>
    </lineage>
</organism>
<dbReference type="EC" id="3.4.14.-" evidence="6"/>
<proteinExistence type="inferred from homology"/>